<organism evidence="1">
    <name type="scientific">Anguilla anguilla</name>
    <name type="common">European freshwater eel</name>
    <name type="synonym">Muraena anguilla</name>
    <dbReference type="NCBI Taxonomy" id="7936"/>
    <lineage>
        <taxon>Eukaryota</taxon>
        <taxon>Metazoa</taxon>
        <taxon>Chordata</taxon>
        <taxon>Craniata</taxon>
        <taxon>Vertebrata</taxon>
        <taxon>Euteleostomi</taxon>
        <taxon>Actinopterygii</taxon>
        <taxon>Neopterygii</taxon>
        <taxon>Teleostei</taxon>
        <taxon>Anguilliformes</taxon>
        <taxon>Anguillidae</taxon>
        <taxon>Anguilla</taxon>
    </lineage>
</organism>
<dbReference type="AlphaFoldDB" id="A0A0E9T842"/>
<protein>
    <submittedName>
        <fullName evidence="1">Uncharacterized protein</fullName>
    </submittedName>
</protein>
<sequence>MHSFLICLCEQQVVKKFSHSPTLLLHHNFTIRFPVTKIN</sequence>
<proteinExistence type="predicted"/>
<reference evidence="1" key="2">
    <citation type="journal article" date="2015" name="Fish Shellfish Immunol.">
        <title>Early steps in the European eel (Anguilla anguilla)-Vibrio vulnificus interaction in the gills: Role of the RtxA13 toxin.</title>
        <authorList>
            <person name="Callol A."/>
            <person name="Pajuelo D."/>
            <person name="Ebbesson L."/>
            <person name="Teles M."/>
            <person name="MacKenzie S."/>
            <person name="Amaro C."/>
        </authorList>
    </citation>
    <scope>NUCLEOTIDE SEQUENCE</scope>
</reference>
<name>A0A0E9T842_ANGAN</name>
<reference evidence="1" key="1">
    <citation type="submission" date="2014-11" db="EMBL/GenBank/DDBJ databases">
        <authorList>
            <person name="Amaro Gonzalez C."/>
        </authorList>
    </citation>
    <scope>NUCLEOTIDE SEQUENCE</scope>
</reference>
<dbReference type="EMBL" id="GBXM01058738">
    <property type="protein sequence ID" value="JAH49839.1"/>
    <property type="molecule type" value="Transcribed_RNA"/>
</dbReference>
<accession>A0A0E9T842</accession>
<evidence type="ECO:0000313" key="1">
    <source>
        <dbReference type="EMBL" id="JAH49839.1"/>
    </source>
</evidence>